<dbReference type="EMBL" id="JAKWBI020000450">
    <property type="protein sequence ID" value="KAJ2894853.1"/>
    <property type="molecule type" value="Genomic_DNA"/>
</dbReference>
<dbReference type="AlphaFoldDB" id="A0AAD5RIR5"/>
<evidence type="ECO:0000256" key="1">
    <source>
        <dbReference type="SAM" id="MobiDB-lite"/>
    </source>
</evidence>
<dbReference type="Proteomes" id="UP001201980">
    <property type="component" value="Unassembled WGS sequence"/>
</dbReference>
<feature type="compositionally biased region" description="Basic and acidic residues" evidence="1">
    <location>
        <begin position="463"/>
        <end position="474"/>
    </location>
</feature>
<keyword evidence="3" id="KW-1185">Reference proteome</keyword>
<organism evidence="2 3">
    <name type="scientific">Zalerion maritima</name>
    <dbReference type="NCBI Taxonomy" id="339359"/>
    <lineage>
        <taxon>Eukaryota</taxon>
        <taxon>Fungi</taxon>
        <taxon>Dikarya</taxon>
        <taxon>Ascomycota</taxon>
        <taxon>Pezizomycotina</taxon>
        <taxon>Sordariomycetes</taxon>
        <taxon>Lulworthiomycetidae</taxon>
        <taxon>Lulworthiales</taxon>
        <taxon>Lulworthiaceae</taxon>
        <taxon>Zalerion</taxon>
    </lineage>
</organism>
<feature type="region of interest" description="Disordered" evidence="1">
    <location>
        <begin position="193"/>
        <end position="220"/>
    </location>
</feature>
<protein>
    <submittedName>
        <fullName evidence="2">Uncharacterized protein</fullName>
    </submittedName>
</protein>
<feature type="compositionally biased region" description="Polar residues" evidence="1">
    <location>
        <begin position="22"/>
        <end position="34"/>
    </location>
</feature>
<comment type="caution">
    <text evidence="2">The sequence shown here is derived from an EMBL/GenBank/DDBJ whole genome shotgun (WGS) entry which is preliminary data.</text>
</comment>
<feature type="region of interest" description="Disordered" evidence="1">
    <location>
        <begin position="443"/>
        <end position="474"/>
    </location>
</feature>
<name>A0AAD5RIR5_9PEZI</name>
<evidence type="ECO:0000313" key="2">
    <source>
        <dbReference type="EMBL" id="KAJ2894853.1"/>
    </source>
</evidence>
<gene>
    <name evidence="2" type="ORF">MKZ38_007171</name>
</gene>
<sequence>MDITNSSFSALIGQPTGDKPGNNESSQGQTTEDTNVPWPTPLPATIREVFIAFVRNVVFRHCGKFNTLSASDKEARLTKCLTGTSVPRSVWDSPAIRIPDLNPSHYSRFSFAKPCNMGAVLVVIGGILQPATCVHSDATPGTTDCPPVFTNGCAVPTPAMSSDTSLRGWIRGSSGACANHMYSARWFECPHAGQQESSERLNTESELRKRQRGNQHGGNNAVSIANAAVSQAGDLDSLPVPVATIAPAGGIAAAPSGGASQGGYMVPPVQGVGQIYPSFPALHQTPGDFLPRYAQQLGDIPVPHAQQLGNHQTLQAQPAGHPSVPVARQYQVLPADQQVGSPAVFTQQFGQLQELPQVTGNFQMPLVQQSGADQMHQNQPSDYFQPGNNDQPATHQPQLSASVQPADAQSPAGVVSAPNHSLGLDEDALAEIRDFLAEYSQSDNHNYWTHEGEGEGTLYPDAKNSEEDGGDNEH</sequence>
<accession>A0AAD5RIR5</accession>
<reference evidence="2" key="1">
    <citation type="submission" date="2022-07" db="EMBL/GenBank/DDBJ databases">
        <title>Draft genome sequence of Zalerion maritima ATCC 34329, a (micro)plastics degrading marine fungus.</title>
        <authorList>
            <person name="Paco A."/>
            <person name="Goncalves M.F.M."/>
            <person name="Rocha-Santos T.A.P."/>
            <person name="Alves A."/>
        </authorList>
    </citation>
    <scope>NUCLEOTIDE SEQUENCE</scope>
    <source>
        <strain evidence="2">ATCC 34329</strain>
    </source>
</reference>
<evidence type="ECO:0000313" key="3">
    <source>
        <dbReference type="Proteomes" id="UP001201980"/>
    </source>
</evidence>
<feature type="compositionally biased region" description="Polar residues" evidence="1">
    <location>
        <begin position="370"/>
        <end position="403"/>
    </location>
</feature>
<feature type="compositionally biased region" description="Basic and acidic residues" evidence="1">
    <location>
        <begin position="197"/>
        <end position="208"/>
    </location>
</feature>
<proteinExistence type="predicted"/>
<feature type="region of interest" description="Disordered" evidence="1">
    <location>
        <begin position="370"/>
        <end position="419"/>
    </location>
</feature>
<feature type="region of interest" description="Disordered" evidence="1">
    <location>
        <begin position="1"/>
        <end position="39"/>
    </location>
</feature>